<evidence type="ECO:0000256" key="2">
    <source>
        <dbReference type="ARBA" id="ARBA00005601"/>
    </source>
</evidence>
<dbReference type="GO" id="GO:0031047">
    <property type="term" value="P:regulatory ncRNA-mediated gene silencing"/>
    <property type="evidence" value="ECO:0007669"/>
    <property type="project" value="UniProtKB-KW"/>
</dbReference>
<dbReference type="Gene3D" id="3.40.50.300">
    <property type="entry name" value="P-loop containing nucleotide triphosphate hydrolases"/>
    <property type="match status" value="2"/>
</dbReference>
<sequence>FSALLHLEEIQEEIDICQYDMERVVLRPYNDFLSLEVPGLSEGRPSVLVGDRVIVSDPGMLSRSPQYEGYVHEVLREEVLLKFHSEFHANYANELYNIRFTFNRTMLRRCHQAVEFAAKLGEQVLFPCSLQLKPPPRTVPSGGPSVVSPSSTQQGIRKCPLGRKQKTKTAAVKLFNEKLNDRQRAAVNRILKAQCRPTPYILFGPPGTGKTVTLVEAMLQVFVKIPHCRIVACAPSNSAADLIAERLHQSGLISTADMARLNAYQRSMEAVPQAVLPYCMNADDLRSVAQRRIVVSTCSSAGNLYALALRPGHFTHVFIDEAGQATEPECLIPIGLVACHTSGQVVLAGDPFQLGPVLQSNHAKHFGLCMSFLERLIQRPLYDRDEVKFKGHGAYDPLLVTKLVENYRSHPVLLSLPSQMFYHSELKASSDPALVECFCGWSLLPSPQFPLIFHGVRGVDLREGNSPSWFNPMEALQVVRYLQAVMSNTQHLMSWDDVGVITPYRKQVEKIRVLIDGLGMEKVKVGSVEEFQGQERKVMIISTVRSNEQLVDGDVRHNLGFLSNPKRFNVSVMRAMSLLIIIANPHVLAQDANWCQLLEYCVHNEAYTGADLPLLTHSYKDLDYDAPSVEMNACQEQMLQADSLLYACVATKEKEEVLVEEKEEVVEEQEEEKEEVVEEQEEDEFIDDMNTSCEEEEKDEGGFDYFIVEHTEHTEHDNYTNEIVEMNNQSGDYMRLLGMGSI</sequence>
<dbReference type="OMA" id="FRCNAIF"/>
<evidence type="ECO:0000256" key="11">
    <source>
        <dbReference type="ARBA" id="ARBA00047984"/>
    </source>
</evidence>
<dbReference type="PANTHER" id="PTHR45418:SF1">
    <property type="entry name" value="CANCER_TESTIS ANTIGEN 55"/>
    <property type="match status" value="1"/>
</dbReference>
<dbReference type="EnsemblMetazoa" id="CapteT128198">
    <property type="protein sequence ID" value="CapteP128198"/>
    <property type="gene ID" value="CapteG128198"/>
</dbReference>
<dbReference type="FunFam" id="3.40.50.300:FF:000608">
    <property type="entry name" value="Mov10 RISC complex RNA helicase"/>
    <property type="match status" value="1"/>
</dbReference>
<evidence type="ECO:0000256" key="3">
    <source>
        <dbReference type="ARBA" id="ARBA00012552"/>
    </source>
</evidence>
<dbReference type="PANTHER" id="PTHR45418">
    <property type="entry name" value="CANCER/TESTIS ANTIGEN 55"/>
    <property type="match status" value="1"/>
</dbReference>
<reference evidence="16" key="3">
    <citation type="submission" date="2015-06" db="UniProtKB">
        <authorList>
            <consortium name="EnsemblMetazoa"/>
        </authorList>
    </citation>
    <scope>IDENTIFICATION</scope>
</reference>
<evidence type="ECO:0000256" key="9">
    <source>
        <dbReference type="ARBA" id="ARBA00022884"/>
    </source>
</evidence>
<comment type="subcellular location">
    <subcellularLocation>
        <location evidence="1">Cytoplasm</location>
        <location evidence="1">Cytoplasmic ribonucleoprotein granule</location>
    </subcellularLocation>
</comment>
<dbReference type="InterPro" id="IPR027417">
    <property type="entry name" value="P-loop_NTPase"/>
</dbReference>
<keyword evidence="5" id="KW-0547">Nucleotide-binding</keyword>
<keyword evidence="12" id="KW-0175">Coiled coil</keyword>
<comment type="catalytic activity">
    <reaction evidence="11">
        <text>ATP + H2O = ADP + phosphate + H(+)</text>
        <dbReference type="Rhea" id="RHEA:13065"/>
        <dbReference type="ChEBI" id="CHEBI:15377"/>
        <dbReference type="ChEBI" id="CHEBI:15378"/>
        <dbReference type="ChEBI" id="CHEBI:30616"/>
        <dbReference type="ChEBI" id="CHEBI:43474"/>
        <dbReference type="ChEBI" id="CHEBI:456216"/>
        <dbReference type="EC" id="3.6.4.13"/>
    </reaction>
</comment>
<evidence type="ECO:0000256" key="5">
    <source>
        <dbReference type="ARBA" id="ARBA00022741"/>
    </source>
</evidence>
<dbReference type="GO" id="GO:0005524">
    <property type="term" value="F:ATP binding"/>
    <property type="evidence" value="ECO:0007669"/>
    <property type="project" value="UniProtKB-KW"/>
</dbReference>
<keyword evidence="9" id="KW-0694">RNA-binding</keyword>
<dbReference type="GO" id="GO:0003724">
    <property type="term" value="F:RNA helicase activity"/>
    <property type="evidence" value="ECO:0007669"/>
    <property type="project" value="UniProtKB-EC"/>
</dbReference>
<dbReference type="EC" id="3.6.4.13" evidence="3"/>
<evidence type="ECO:0000256" key="7">
    <source>
        <dbReference type="ARBA" id="ARBA00022806"/>
    </source>
</evidence>
<gene>
    <name evidence="15" type="ORF">CAPTEDRAFT_128198</name>
</gene>
<keyword evidence="6" id="KW-0378">Hydrolase</keyword>
<dbReference type="GO" id="GO:0036464">
    <property type="term" value="C:cytoplasmic ribonucleoprotein granule"/>
    <property type="evidence" value="ECO:0007669"/>
    <property type="project" value="UniProtKB-SubCell"/>
</dbReference>
<protein>
    <recommendedName>
        <fullName evidence="3">RNA helicase</fullName>
        <ecNumber evidence="3">3.6.4.13</ecNumber>
    </recommendedName>
</protein>
<evidence type="ECO:0000259" key="14">
    <source>
        <dbReference type="SMART" id="SM00382"/>
    </source>
</evidence>
<evidence type="ECO:0000256" key="12">
    <source>
        <dbReference type="SAM" id="Coils"/>
    </source>
</evidence>
<feature type="region of interest" description="Disordered" evidence="13">
    <location>
        <begin position="137"/>
        <end position="157"/>
    </location>
</feature>
<evidence type="ECO:0000313" key="16">
    <source>
        <dbReference type="EnsemblMetazoa" id="CapteP128198"/>
    </source>
</evidence>
<feature type="compositionally biased region" description="Low complexity" evidence="13">
    <location>
        <begin position="139"/>
        <end position="152"/>
    </location>
</feature>
<keyword evidence="17" id="KW-1185">Reference proteome</keyword>
<dbReference type="SUPFAM" id="SSF52540">
    <property type="entry name" value="P-loop containing nucleoside triphosphate hydrolases"/>
    <property type="match status" value="1"/>
</dbReference>
<dbReference type="OrthoDB" id="6513042at2759"/>
<dbReference type="CDD" id="cd18808">
    <property type="entry name" value="SF1_C_Upf1"/>
    <property type="match status" value="1"/>
</dbReference>
<keyword evidence="10" id="KW-0943">RNA-mediated gene silencing</keyword>
<evidence type="ECO:0000256" key="8">
    <source>
        <dbReference type="ARBA" id="ARBA00022840"/>
    </source>
</evidence>
<evidence type="ECO:0000256" key="13">
    <source>
        <dbReference type="SAM" id="MobiDB-lite"/>
    </source>
</evidence>
<dbReference type="EMBL" id="AMQN01004718">
    <property type="status" value="NOT_ANNOTATED_CDS"/>
    <property type="molecule type" value="Genomic_DNA"/>
</dbReference>
<dbReference type="FunCoup" id="R7V8L7">
    <property type="interactions" value="223"/>
</dbReference>
<dbReference type="Pfam" id="PF13086">
    <property type="entry name" value="AAA_11"/>
    <property type="match status" value="2"/>
</dbReference>
<dbReference type="STRING" id="283909.R7V8L7"/>
<organism evidence="15">
    <name type="scientific">Capitella teleta</name>
    <name type="common">Polychaete worm</name>
    <dbReference type="NCBI Taxonomy" id="283909"/>
    <lineage>
        <taxon>Eukaryota</taxon>
        <taxon>Metazoa</taxon>
        <taxon>Spiralia</taxon>
        <taxon>Lophotrochozoa</taxon>
        <taxon>Annelida</taxon>
        <taxon>Polychaeta</taxon>
        <taxon>Sedentaria</taxon>
        <taxon>Scolecida</taxon>
        <taxon>Capitellidae</taxon>
        <taxon>Capitella</taxon>
    </lineage>
</organism>
<dbReference type="Pfam" id="PF21634">
    <property type="entry name" value="MOV-10_beta-barrel"/>
    <property type="match status" value="1"/>
</dbReference>
<evidence type="ECO:0000256" key="4">
    <source>
        <dbReference type="ARBA" id="ARBA00022490"/>
    </source>
</evidence>
<dbReference type="Proteomes" id="UP000014760">
    <property type="component" value="Unassembled WGS sequence"/>
</dbReference>
<dbReference type="Pfam" id="PF13087">
    <property type="entry name" value="AAA_12"/>
    <property type="match status" value="1"/>
</dbReference>
<dbReference type="InterPro" id="IPR049080">
    <property type="entry name" value="MOV-10-like_beta-barrel"/>
</dbReference>
<dbReference type="InterPro" id="IPR041679">
    <property type="entry name" value="DNA2/NAM7-like_C"/>
</dbReference>
<keyword evidence="8" id="KW-0067">ATP-binding</keyword>
<comment type="similarity">
    <text evidence="2">Belongs to the DNA2/NAM7 helicase family. SDE3 subfamily.</text>
</comment>
<reference evidence="15 17" key="2">
    <citation type="journal article" date="2013" name="Nature">
        <title>Insights into bilaterian evolution from three spiralian genomes.</title>
        <authorList>
            <person name="Simakov O."/>
            <person name="Marletaz F."/>
            <person name="Cho S.J."/>
            <person name="Edsinger-Gonzales E."/>
            <person name="Havlak P."/>
            <person name="Hellsten U."/>
            <person name="Kuo D.H."/>
            <person name="Larsson T."/>
            <person name="Lv J."/>
            <person name="Arendt D."/>
            <person name="Savage R."/>
            <person name="Osoegawa K."/>
            <person name="de Jong P."/>
            <person name="Grimwood J."/>
            <person name="Chapman J.A."/>
            <person name="Shapiro H."/>
            <person name="Aerts A."/>
            <person name="Otillar R.P."/>
            <person name="Terry A.Y."/>
            <person name="Boore J.L."/>
            <person name="Grigoriev I.V."/>
            <person name="Lindberg D.R."/>
            <person name="Seaver E.C."/>
            <person name="Weisblat D.A."/>
            <person name="Putnam N.H."/>
            <person name="Rokhsar D.S."/>
        </authorList>
    </citation>
    <scope>NUCLEOTIDE SEQUENCE</scope>
    <source>
        <strain evidence="15 17">I ESC-2004</strain>
    </source>
</reference>
<feature type="coiled-coil region" evidence="12">
    <location>
        <begin position="651"/>
        <end position="683"/>
    </location>
</feature>
<dbReference type="GO" id="GO:0016787">
    <property type="term" value="F:hydrolase activity"/>
    <property type="evidence" value="ECO:0007669"/>
    <property type="project" value="UniProtKB-KW"/>
</dbReference>
<dbReference type="GO" id="GO:0003723">
    <property type="term" value="F:RNA binding"/>
    <property type="evidence" value="ECO:0007669"/>
    <property type="project" value="UniProtKB-KW"/>
</dbReference>
<keyword evidence="7" id="KW-0347">Helicase</keyword>
<proteinExistence type="inferred from homology"/>
<feature type="domain" description="AAA+ ATPase" evidence="14">
    <location>
        <begin position="196"/>
        <end position="358"/>
    </location>
</feature>
<dbReference type="InterPro" id="IPR041677">
    <property type="entry name" value="DNA2/NAM7_AAA_11"/>
</dbReference>
<keyword evidence="4" id="KW-0963">Cytoplasm</keyword>
<accession>R7V8L7</accession>
<feature type="non-terminal residue" evidence="15">
    <location>
        <position position="1"/>
    </location>
</feature>
<dbReference type="InterPro" id="IPR047187">
    <property type="entry name" value="SF1_C_Upf1"/>
</dbReference>
<evidence type="ECO:0000256" key="1">
    <source>
        <dbReference type="ARBA" id="ARBA00004331"/>
    </source>
</evidence>
<dbReference type="SMART" id="SM00382">
    <property type="entry name" value="AAA"/>
    <property type="match status" value="1"/>
</dbReference>
<evidence type="ECO:0000256" key="10">
    <source>
        <dbReference type="ARBA" id="ARBA00023158"/>
    </source>
</evidence>
<dbReference type="InterPro" id="IPR003593">
    <property type="entry name" value="AAA+_ATPase"/>
</dbReference>
<dbReference type="HOGENOM" id="CLU_001666_6_4_1"/>
<name>R7V8L7_CAPTE</name>
<evidence type="ECO:0000313" key="17">
    <source>
        <dbReference type="Proteomes" id="UP000014760"/>
    </source>
</evidence>
<dbReference type="AlphaFoldDB" id="R7V8L7"/>
<reference evidence="17" key="1">
    <citation type="submission" date="2012-12" db="EMBL/GenBank/DDBJ databases">
        <authorList>
            <person name="Hellsten U."/>
            <person name="Grimwood J."/>
            <person name="Chapman J.A."/>
            <person name="Shapiro H."/>
            <person name="Aerts A."/>
            <person name="Otillar R.P."/>
            <person name="Terry A.Y."/>
            <person name="Boore J.L."/>
            <person name="Simakov O."/>
            <person name="Marletaz F."/>
            <person name="Cho S.-J."/>
            <person name="Edsinger-Gonzales E."/>
            <person name="Havlak P."/>
            <person name="Kuo D.-H."/>
            <person name="Larsson T."/>
            <person name="Lv J."/>
            <person name="Arendt D."/>
            <person name="Savage R."/>
            <person name="Osoegawa K."/>
            <person name="de Jong P."/>
            <person name="Lindberg D.R."/>
            <person name="Seaver E.C."/>
            <person name="Weisblat D.A."/>
            <person name="Putnam N.H."/>
            <person name="Grigoriev I.V."/>
            <person name="Rokhsar D.S."/>
        </authorList>
    </citation>
    <scope>NUCLEOTIDE SEQUENCE</scope>
    <source>
        <strain evidence="17">I ESC-2004</strain>
    </source>
</reference>
<evidence type="ECO:0000313" key="15">
    <source>
        <dbReference type="EMBL" id="ELU14862.1"/>
    </source>
</evidence>
<dbReference type="EMBL" id="KB294243">
    <property type="protein sequence ID" value="ELU14862.1"/>
    <property type="molecule type" value="Genomic_DNA"/>
</dbReference>
<dbReference type="CDD" id="cd18078">
    <property type="entry name" value="DEXXQc_Mov10L1"/>
    <property type="match status" value="1"/>
</dbReference>
<evidence type="ECO:0000256" key="6">
    <source>
        <dbReference type="ARBA" id="ARBA00022801"/>
    </source>
</evidence>